<dbReference type="Proteomes" id="UP001153076">
    <property type="component" value="Unassembled WGS sequence"/>
</dbReference>
<sequence>MKWIGAYYSWMDKRVWSRIDRFNFPPHQDHRQSSNSVNVEQALGFWLNNSISSLNNSNTLQNASSKKEKARQDLINLQHTLIQDPCNEELIQQEMEIKKKYIDIIKYGDDKTRLFHTKAKQRKLATYIYCIRNANGLLVEGFDQVSHTMLEFYKVLLGKQQRTKKEINLQVIQQRPTLCLEDQVRLCKHLSDKEIKDACYSITTFKSPGLDGYNSGIMGYNRPNDMLCSLRILPYRGHAKELQQQCLEIIGLIESSFPFKYLGVHITTSRLTKIECRGLVDKILAKVHLWATFVRRAKLISNVIFGMFKLLGHYLLVISRKKDILWVRWVHRRYLKDSTWWEYTPGHDCS</sequence>
<organism evidence="1 2">
    <name type="scientific">Carnegiea gigantea</name>
    <dbReference type="NCBI Taxonomy" id="171969"/>
    <lineage>
        <taxon>Eukaryota</taxon>
        <taxon>Viridiplantae</taxon>
        <taxon>Streptophyta</taxon>
        <taxon>Embryophyta</taxon>
        <taxon>Tracheophyta</taxon>
        <taxon>Spermatophyta</taxon>
        <taxon>Magnoliopsida</taxon>
        <taxon>eudicotyledons</taxon>
        <taxon>Gunneridae</taxon>
        <taxon>Pentapetalae</taxon>
        <taxon>Caryophyllales</taxon>
        <taxon>Cactineae</taxon>
        <taxon>Cactaceae</taxon>
        <taxon>Cactoideae</taxon>
        <taxon>Echinocereeae</taxon>
        <taxon>Carnegiea</taxon>
    </lineage>
</organism>
<protein>
    <submittedName>
        <fullName evidence="1">Uncharacterized protein</fullName>
    </submittedName>
</protein>
<keyword evidence="2" id="KW-1185">Reference proteome</keyword>
<name>A0A9Q1GQL7_9CARY</name>
<dbReference type="EMBL" id="JAKOGI010001541">
    <property type="protein sequence ID" value="KAJ8425111.1"/>
    <property type="molecule type" value="Genomic_DNA"/>
</dbReference>
<evidence type="ECO:0000313" key="1">
    <source>
        <dbReference type="EMBL" id="KAJ8425111.1"/>
    </source>
</evidence>
<proteinExistence type="predicted"/>
<dbReference type="AlphaFoldDB" id="A0A9Q1GQL7"/>
<reference evidence="1" key="1">
    <citation type="submission" date="2022-04" db="EMBL/GenBank/DDBJ databases">
        <title>Carnegiea gigantea Genome sequencing and assembly v2.</title>
        <authorList>
            <person name="Copetti D."/>
            <person name="Sanderson M.J."/>
            <person name="Burquez A."/>
            <person name="Wojciechowski M.F."/>
        </authorList>
    </citation>
    <scope>NUCLEOTIDE SEQUENCE</scope>
    <source>
        <strain evidence="1">SGP5-SGP5p</strain>
        <tissue evidence="1">Aerial part</tissue>
    </source>
</reference>
<dbReference type="OrthoDB" id="1934719at2759"/>
<gene>
    <name evidence="1" type="ORF">Cgig2_015889</name>
</gene>
<comment type="caution">
    <text evidence="1">The sequence shown here is derived from an EMBL/GenBank/DDBJ whole genome shotgun (WGS) entry which is preliminary data.</text>
</comment>
<accession>A0A9Q1GQL7</accession>
<evidence type="ECO:0000313" key="2">
    <source>
        <dbReference type="Proteomes" id="UP001153076"/>
    </source>
</evidence>